<dbReference type="InterPro" id="IPR003837">
    <property type="entry name" value="GatC"/>
</dbReference>
<dbReference type="GO" id="GO:0016740">
    <property type="term" value="F:transferase activity"/>
    <property type="evidence" value="ECO:0007669"/>
    <property type="project" value="UniProtKB-KW"/>
</dbReference>
<comment type="similarity">
    <text evidence="1">Belongs to the GatC family.</text>
</comment>
<dbReference type="HOGENOM" id="CLU_105899_2_0_5"/>
<dbReference type="AlphaFoldDB" id="A0A0A7PH53"/>
<evidence type="ECO:0000313" key="3">
    <source>
        <dbReference type="Proteomes" id="UP000030907"/>
    </source>
</evidence>
<dbReference type="GO" id="GO:0006412">
    <property type="term" value="P:translation"/>
    <property type="evidence" value="ECO:0007669"/>
    <property type="project" value="UniProtKB-UniRule"/>
</dbReference>
<organism evidence="2 3">
    <name type="scientific">Sphingopyxis fribergensis</name>
    <dbReference type="NCBI Taxonomy" id="1515612"/>
    <lineage>
        <taxon>Bacteria</taxon>
        <taxon>Pseudomonadati</taxon>
        <taxon>Pseudomonadota</taxon>
        <taxon>Alphaproteobacteria</taxon>
        <taxon>Sphingomonadales</taxon>
        <taxon>Sphingomonadaceae</taxon>
        <taxon>Sphingopyxis</taxon>
    </lineage>
</organism>
<dbReference type="NCBIfam" id="TIGR00135">
    <property type="entry name" value="gatC"/>
    <property type="match status" value="1"/>
</dbReference>
<comment type="catalytic activity">
    <reaction evidence="1">
        <text>L-aspartyl-tRNA(Asn) + L-glutamine + ATP + H2O = L-asparaginyl-tRNA(Asn) + L-glutamate + ADP + phosphate + 2 H(+)</text>
        <dbReference type="Rhea" id="RHEA:14513"/>
        <dbReference type="Rhea" id="RHEA-COMP:9674"/>
        <dbReference type="Rhea" id="RHEA-COMP:9677"/>
        <dbReference type="ChEBI" id="CHEBI:15377"/>
        <dbReference type="ChEBI" id="CHEBI:15378"/>
        <dbReference type="ChEBI" id="CHEBI:29985"/>
        <dbReference type="ChEBI" id="CHEBI:30616"/>
        <dbReference type="ChEBI" id="CHEBI:43474"/>
        <dbReference type="ChEBI" id="CHEBI:58359"/>
        <dbReference type="ChEBI" id="CHEBI:78515"/>
        <dbReference type="ChEBI" id="CHEBI:78516"/>
        <dbReference type="ChEBI" id="CHEBI:456216"/>
    </reaction>
</comment>
<proteinExistence type="inferred from homology"/>
<keyword evidence="1" id="KW-0547">Nucleotide-binding</keyword>
<dbReference type="EC" id="6.3.5.-" evidence="1"/>
<dbReference type="STRING" id="1515612.SKP52_12020"/>
<dbReference type="Gene3D" id="1.10.20.60">
    <property type="entry name" value="Glu-tRNAGln amidotransferase C subunit, N-terminal domain"/>
    <property type="match status" value="1"/>
</dbReference>
<dbReference type="GO" id="GO:0050566">
    <property type="term" value="F:asparaginyl-tRNA synthase (glutamine-hydrolyzing) activity"/>
    <property type="evidence" value="ECO:0007669"/>
    <property type="project" value="RHEA"/>
</dbReference>
<dbReference type="GO" id="GO:0070681">
    <property type="term" value="P:glutaminyl-tRNAGln biosynthesis via transamidation"/>
    <property type="evidence" value="ECO:0007669"/>
    <property type="project" value="TreeGrafter"/>
</dbReference>
<dbReference type="PANTHER" id="PTHR15004">
    <property type="entry name" value="GLUTAMYL-TRNA(GLN) AMIDOTRANSFERASE SUBUNIT C, MITOCHONDRIAL"/>
    <property type="match status" value="1"/>
</dbReference>
<keyword evidence="1" id="KW-0436">Ligase</keyword>
<protein>
    <recommendedName>
        <fullName evidence="1">Aspartyl/glutamyl-tRNA(Asn/Gln) amidotransferase subunit C</fullName>
        <shortName evidence="1">Asp/Glu-ADT subunit C</shortName>
        <ecNumber evidence="1">6.3.5.-</ecNumber>
    </recommendedName>
</protein>
<dbReference type="RefSeq" id="WP_039574949.1">
    <property type="nucleotide sequence ID" value="NZ_CP009122.1"/>
</dbReference>
<gene>
    <name evidence="1 2" type="primary">gatC</name>
    <name evidence="2" type="ORF">SKP52_12020</name>
</gene>
<keyword evidence="3" id="KW-1185">Reference proteome</keyword>
<keyword evidence="2" id="KW-0808">Transferase</keyword>
<keyword evidence="1" id="KW-0648">Protein biosynthesis</keyword>
<comment type="function">
    <text evidence="1">Allows the formation of correctly charged Asn-tRNA(Asn) or Gln-tRNA(Gln) through the transamidation of misacylated Asp-tRNA(Asn) or Glu-tRNA(Gln) in organisms which lack either or both of asparaginyl-tRNA or glutaminyl-tRNA synthetases. The reaction takes place in the presence of glutamine and ATP through an activated phospho-Asp-tRNA(Asn) or phospho-Glu-tRNA(Gln).</text>
</comment>
<dbReference type="GO" id="GO:0005524">
    <property type="term" value="F:ATP binding"/>
    <property type="evidence" value="ECO:0007669"/>
    <property type="project" value="UniProtKB-KW"/>
</dbReference>
<name>A0A0A7PH53_9SPHN</name>
<dbReference type="EMBL" id="CP009122">
    <property type="protein sequence ID" value="AJA09299.1"/>
    <property type="molecule type" value="Genomic_DNA"/>
</dbReference>
<reference evidence="2 3" key="1">
    <citation type="journal article" date="2015" name="Int. J. Syst. Evol. Microbiol.">
        <title>Description of Sphingopyxis fribergensis sp. nov. - a soil bacterium with the ability to degrade styrene and phenylacetic acid.</title>
        <authorList>
            <person name="Oelschlagel M."/>
            <person name="Ruckert C."/>
            <person name="Kalinowski J."/>
            <person name="Schmidt G."/>
            <person name="Schlomann M."/>
            <person name="Tischler D."/>
        </authorList>
    </citation>
    <scope>NUCLEOTIDE SEQUENCE [LARGE SCALE GENOMIC DNA]</scope>
    <source>
        <strain evidence="2 3">Kp5.2</strain>
    </source>
</reference>
<keyword evidence="1" id="KW-0067">ATP-binding</keyword>
<dbReference type="InterPro" id="IPR036113">
    <property type="entry name" value="Asp/Glu-ADT_sf_sub_c"/>
</dbReference>
<evidence type="ECO:0000313" key="2">
    <source>
        <dbReference type="EMBL" id="AJA09299.1"/>
    </source>
</evidence>
<dbReference type="Proteomes" id="UP000030907">
    <property type="component" value="Chromosome"/>
</dbReference>
<dbReference type="GO" id="GO:0006450">
    <property type="term" value="P:regulation of translational fidelity"/>
    <property type="evidence" value="ECO:0007669"/>
    <property type="project" value="InterPro"/>
</dbReference>
<evidence type="ECO:0000256" key="1">
    <source>
        <dbReference type="HAMAP-Rule" id="MF_00122"/>
    </source>
</evidence>
<dbReference type="OrthoDB" id="9794326at2"/>
<comment type="subunit">
    <text evidence="1">Heterotrimer of A, B and C subunits.</text>
</comment>
<dbReference type="KEGG" id="sphk:SKP52_12020"/>
<dbReference type="HAMAP" id="MF_00122">
    <property type="entry name" value="GatC"/>
    <property type="match status" value="1"/>
</dbReference>
<comment type="catalytic activity">
    <reaction evidence="1">
        <text>L-glutamyl-tRNA(Gln) + L-glutamine + ATP + H2O = L-glutaminyl-tRNA(Gln) + L-glutamate + ADP + phosphate + H(+)</text>
        <dbReference type="Rhea" id="RHEA:17521"/>
        <dbReference type="Rhea" id="RHEA-COMP:9681"/>
        <dbReference type="Rhea" id="RHEA-COMP:9684"/>
        <dbReference type="ChEBI" id="CHEBI:15377"/>
        <dbReference type="ChEBI" id="CHEBI:15378"/>
        <dbReference type="ChEBI" id="CHEBI:29985"/>
        <dbReference type="ChEBI" id="CHEBI:30616"/>
        <dbReference type="ChEBI" id="CHEBI:43474"/>
        <dbReference type="ChEBI" id="CHEBI:58359"/>
        <dbReference type="ChEBI" id="CHEBI:78520"/>
        <dbReference type="ChEBI" id="CHEBI:78521"/>
        <dbReference type="ChEBI" id="CHEBI:456216"/>
    </reaction>
</comment>
<sequence length="100" mass="10567">MAIDQATVRKIASLARIAISDAEAAAMEGELNGILGWVEQLGEVDVTGVEPMTAVIPNTLRLRDDVIDADPLTGGNRRDDILANAPAAMHGFFGVPKVIE</sequence>
<dbReference type="Pfam" id="PF02686">
    <property type="entry name" value="GatC"/>
    <property type="match status" value="1"/>
</dbReference>
<dbReference type="PANTHER" id="PTHR15004:SF0">
    <property type="entry name" value="GLUTAMYL-TRNA(GLN) AMIDOTRANSFERASE SUBUNIT C, MITOCHONDRIAL"/>
    <property type="match status" value="1"/>
</dbReference>
<dbReference type="SUPFAM" id="SSF141000">
    <property type="entry name" value="Glu-tRNAGln amidotransferase C subunit"/>
    <property type="match status" value="1"/>
</dbReference>
<accession>A0A0A7PH53</accession>
<dbReference type="GO" id="GO:0050567">
    <property type="term" value="F:glutaminyl-tRNA synthase (glutamine-hydrolyzing) activity"/>
    <property type="evidence" value="ECO:0007669"/>
    <property type="project" value="UniProtKB-UniRule"/>
</dbReference>